<proteinExistence type="predicted"/>
<dbReference type="AlphaFoldDB" id="A0A817B444"/>
<name>A0A817B444_BRANA</name>
<protein>
    <submittedName>
        <fullName evidence="1">(rape) hypothetical protein</fullName>
    </submittedName>
</protein>
<gene>
    <name evidence="1" type="ORF">DARMORV10_A10P08570.1</name>
</gene>
<evidence type="ECO:0000313" key="1">
    <source>
        <dbReference type="EMBL" id="CAF2320819.1"/>
    </source>
</evidence>
<reference evidence="1" key="1">
    <citation type="submission" date="2021-01" db="EMBL/GenBank/DDBJ databases">
        <authorList>
            <consortium name="Genoscope - CEA"/>
            <person name="William W."/>
        </authorList>
    </citation>
    <scope>NUCLEOTIDE SEQUENCE</scope>
</reference>
<organism evidence="1">
    <name type="scientific">Brassica napus</name>
    <name type="common">Rape</name>
    <dbReference type="NCBI Taxonomy" id="3708"/>
    <lineage>
        <taxon>Eukaryota</taxon>
        <taxon>Viridiplantae</taxon>
        <taxon>Streptophyta</taxon>
        <taxon>Embryophyta</taxon>
        <taxon>Tracheophyta</taxon>
        <taxon>Spermatophyta</taxon>
        <taxon>Magnoliopsida</taxon>
        <taxon>eudicotyledons</taxon>
        <taxon>Gunneridae</taxon>
        <taxon>Pentapetalae</taxon>
        <taxon>rosids</taxon>
        <taxon>malvids</taxon>
        <taxon>Brassicales</taxon>
        <taxon>Brassicaceae</taxon>
        <taxon>Brassiceae</taxon>
        <taxon>Brassica</taxon>
    </lineage>
</organism>
<feature type="non-terminal residue" evidence="1">
    <location>
        <position position="1"/>
    </location>
</feature>
<dbReference type="EMBL" id="HG994364">
    <property type="protein sequence ID" value="CAF2320819.1"/>
    <property type="molecule type" value="Genomic_DNA"/>
</dbReference>
<sequence>CQLGCHVGNRSSLALPRRIRTVSLKFLSERASRANQRILLHEAHLHRSSTENPNQVYILEASFTVGKRGSQRDSGIIFHLDEKKLLFHLGSWILVDFQILSGRVSVNSLVHFKFLRTPMILMMDRLKNSKPKWSTTMTTDQTIKEKIILRVVSKFTGEVLACCVKVYDDYEITEDDDEDVKGGR</sequence>
<dbReference type="Proteomes" id="UP001295469">
    <property type="component" value="Chromosome A10"/>
</dbReference>
<accession>A0A817B444</accession>